<evidence type="ECO:0000313" key="7">
    <source>
        <dbReference type="Proteomes" id="UP001515480"/>
    </source>
</evidence>
<dbReference type="GO" id="GO:0019843">
    <property type="term" value="F:rRNA binding"/>
    <property type="evidence" value="ECO:0007669"/>
    <property type="project" value="TreeGrafter"/>
</dbReference>
<evidence type="ECO:0000256" key="3">
    <source>
        <dbReference type="ARBA" id="ARBA00022691"/>
    </source>
</evidence>
<keyword evidence="4" id="KW-0819">tRNA processing</keyword>
<dbReference type="PANTHER" id="PTHR47790:SF2">
    <property type="entry name" value="TRNA_TMRNA (URACIL-C(5))-METHYLTRANSFERASE"/>
    <property type="match status" value="1"/>
</dbReference>
<comment type="caution">
    <text evidence="6">The sequence shown here is derived from an EMBL/GenBank/DDBJ whole genome shotgun (WGS) entry which is preliminary data.</text>
</comment>
<dbReference type="Gene3D" id="3.40.50.150">
    <property type="entry name" value="Vaccinia Virus protein VP39"/>
    <property type="match status" value="2"/>
</dbReference>
<feature type="active site" description="Nucleophile" evidence="5">
    <location>
        <position position="502"/>
    </location>
</feature>
<feature type="binding site" evidence="5">
    <location>
        <position position="250"/>
    </location>
    <ligand>
        <name>S-adenosyl-L-methionine</name>
        <dbReference type="ChEBI" id="CHEBI:59789"/>
    </ligand>
</feature>
<evidence type="ECO:0000256" key="5">
    <source>
        <dbReference type="PROSITE-ProRule" id="PRU01024"/>
    </source>
</evidence>
<accession>A0AB34JG87</accession>
<dbReference type="PANTHER" id="PTHR47790">
    <property type="entry name" value="TRNA/TMRNA (URACIL-C(5))-METHYLTRANSFERASE"/>
    <property type="match status" value="1"/>
</dbReference>
<evidence type="ECO:0000256" key="2">
    <source>
        <dbReference type="ARBA" id="ARBA00022679"/>
    </source>
</evidence>
<dbReference type="CDD" id="cd02440">
    <property type="entry name" value="AdoMet_MTases"/>
    <property type="match status" value="1"/>
</dbReference>
<feature type="binding site" evidence="5">
    <location>
        <position position="229"/>
    </location>
    <ligand>
        <name>S-adenosyl-L-methionine</name>
        <dbReference type="ChEBI" id="CHEBI:59789"/>
    </ligand>
</feature>
<dbReference type="GO" id="GO:0030697">
    <property type="term" value="F:tRNA (uracil(54)-C5)-methyltransferase activity, S-adenosyl methionine-dependent"/>
    <property type="evidence" value="ECO:0007669"/>
    <property type="project" value="InterPro"/>
</dbReference>
<dbReference type="InterPro" id="IPR011869">
    <property type="entry name" value="TrmA_MeTrfase"/>
</dbReference>
<dbReference type="SUPFAM" id="SSF53335">
    <property type="entry name" value="S-adenosyl-L-methionine-dependent methyltransferases"/>
    <property type="match status" value="2"/>
</dbReference>
<sequence length="546" mass="59868">MEVSWLSYAPGDYAAQLEQKVASVRSRFAGLVGGDVPIDVFHSPTEHYRQRCRFAVRWFDGRLSYALFDRGGPNVAVHDFSLASRPINELMPLLMEELRRSTPLHAGLAAVHFLSTQAGDMLVSLIYAEPLPPCWREAAAELRASLRLPALMGRAKGVVEVLDRAWVTEVYSLPDGRQLRYRQMEGSFSNPSAAMCEHTLGWLCQQASLISAECASAQNEELPQLLELYCGNGNHTVALSQYFARVLAVEIDRKLCEAAVHNLQQNGASNASVLCAPSGKFCKRLLHKLSKPDQSDGVASLHHRERILSRAREKAEARARQRMEAEDECDDEPSWSVATDWLWDEGEVQGQEKVATSASSICQSKAGCESKPDPGADDCPVQVLETGLDATSAPAAEGEHGAEDHGHETTRVAVESTMIAESSARLAAAAHPASEKAGEINISMEEKKSAVELSILSDDAAQWLAEARSRPDAVLVDPPRSGLDSDTLQLVTCYNHILYVSCNPEALHADLTHLSSTHCVRSFAVFDHFAYTNHLECGAYLTKYRN</sequence>
<dbReference type="GO" id="GO:0005829">
    <property type="term" value="C:cytosol"/>
    <property type="evidence" value="ECO:0007669"/>
    <property type="project" value="TreeGrafter"/>
</dbReference>
<dbReference type="InterPro" id="IPR029063">
    <property type="entry name" value="SAM-dependent_MTases_sf"/>
</dbReference>
<dbReference type="AlphaFoldDB" id="A0AB34JG87"/>
<dbReference type="Gene3D" id="2.40.50.1070">
    <property type="match status" value="1"/>
</dbReference>
<organism evidence="6 7">
    <name type="scientific">Prymnesium parvum</name>
    <name type="common">Toxic golden alga</name>
    <dbReference type="NCBI Taxonomy" id="97485"/>
    <lineage>
        <taxon>Eukaryota</taxon>
        <taxon>Haptista</taxon>
        <taxon>Haptophyta</taxon>
        <taxon>Prymnesiophyceae</taxon>
        <taxon>Prymnesiales</taxon>
        <taxon>Prymnesiaceae</taxon>
        <taxon>Prymnesium</taxon>
    </lineage>
</organism>
<keyword evidence="2 5" id="KW-0808">Transferase</keyword>
<dbReference type="GO" id="GO:0008033">
    <property type="term" value="P:tRNA processing"/>
    <property type="evidence" value="ECO:0007669"/>
    <property type="project" value="UniProtKB-KW"/>
</dbReference>
<evidence type="ECO:0000256" key="4">
    <source>
        <dbReference type="ARBA" id="ARBA00022694"/>
    </source>
</evidence>
<dbReference type="GO" id="GO:0032259">
    <property type="term" value="P:methylation"/>
    <property type="evidence" value="ECO:0007669"/>
    <property type="project" value="UniProtKB-KW"/>
</dbReference>
<evidence type="ECO:0000256" key="1">
    <source>
        <dbReference type="ARBA" id="ARBA00022603"/>
    </source>
</evidence>
<dbReference type="Pfam" id="PF05958">
    <property type="entry name" value="tRNA_U5-meth_tr"/>
    <property type="match status" value="2"/>
</dbReference>
<dbReference type="EMBL" id="JBGBPQ010000009">
    <property type="protein sequence ID" value="KAL1519751.1"/>
    <property type="molecule type" value="Genomic_DNA"/>
</dbReference>
<comment type="similarity">
    <text evidence="5">Belongs to the class I-like SAM-binding methyltransferase superfamily. RNA M5U methyltransferase family.</text>
</comment>
<dbReference type="Proteomes" id="UP001515480">
    <property type="component" value="Unassembled WGS sequence"/>
</dbReference>
<proteinExistence type="inferred from homology"/>
<dbReference type="GO" id="GO:0000049">
    <property type="term" value="F:tRNA binding"/>
    <property type="evidence" value="ECO:0007669"/>
    <property type="project" value="TreeGrafter"/>
</dbReference>
<feature type="binding site" evidence="5">
    <location>
        <position position="477"/>
    </location>
    <ligand>
        <name>S-adenosyl-L-methionine</name>
        <dbReference type="ChEBI" id="CHEBI:59789"/>
    </ligand>
</feature>
<gene>
    <name evidence="6" type="ORF">AB1Y20_023259</name>
</gene>
<keyword evidence="1 5" id="KW-0489">Methyltransferase</keyword>
<keyword evidence="3 5" id="KW-0949">S-adenosyl-L-methionine</keyword>
<reference evidence="6 7" key="1">
    <citation type="journal article" date="2024" name="Science">
        <title>Giant polyketide synthase enzymes in the biosynthesis of giant marine polyether toxins.</title>
        <authorList>
            <person name="Fallon T.R."/>
            <person name="Shende V.V."/>
            <person name="Wierzbicki I.H."/>
            <person name="Pendleton A.L."/>
            <person name="Watervoot N.F."/>
            <person name="Auber R.P."/>
            <person name="Gonzalez D.J."/>
            <person name="Wisecaver J.H."/>
            <person name="Moore B.S."/>
        </authorList>
    </citation>
    <scope>NUCLEOTIDE SEQUENCE [LARGE SCALE GENOMIC DNA]</scope>
    <source>
        <strain evidence="6 7">12B1</strain>
    </source>
</reference>
<keyword evidence="7" id="KW-1185">Reference proteome</keyword>
<evidence type="ECO:0000313" key="6">
    <source>
        <dbReference type="EMBL" id="KAL1519751.1"/>
    </source>
</evidence>
<dbReference type="PROSITE" id="PS51687">
    <property type="entry name" value="SAM_MT_RNA_M5U"/>
    <property type="match status" value="1"/>
</dbReference>
<comment type="caution">
    <text evidence="5">Lacks conserved residue(s) required for the propagation of feature annotation.</text>
</comment>
<name>A0AB34JG87_PRYPA</name>
<dbReference type="InterPro" id="IPR010280">
    <property type="entry name" value="U5_MeTrfase_fam"/>
</dbReference>
<protein>
    <submittedName>
        <fullName evidence="6">Uncharacterized protein</fullName>
    </submittedName>
</protein>